<keyword evidence="3" id="KW-1185">Reference proteome</keyword>
<organism evidence="2 3">
    <name type="scientific">Frankia alni (strain DSM 45986 / CECT 9034 / ACN14a)</name>
    <dbReference type="NCBI Taxonomy" id="326424"/>
    <lineage>
        <taxon>Bacteria</taxon>
        <taxon>Bacillati</taxon>
        <taxon>Actinomycetota</taxon>
        <taxon>Actinomycetes</taxon>
        <taxon>Frankiales</taxon>
        <taxon>Frankiaceae</taxon>
        <taxon>Frankia</taxon>
    </lineage>
</organism>
<evidence type="ECO:0000256" key="1">
    <source>
        <dbReference type="SAM" id="MobiDB-lite"/>
    </source>
</evidence>
<protein>
    <submittedName>
        <fullName evidence="2">Uncharacterized protein</fullName>
    </submittedName>
</protein>
<accession>Q0RIH2</accession>
<dbReference type="STRING" id="326424.FRAAL4055"/>
<feature type="region of interest" description="Disordered" evidence="1">
    <location>
        <begin position="69"/>
        <end position="96"/>
    </location>
</feature>
<dbReference type="HOGENOM" id="CLU_2355607_0_0_11"/>
<dbReference type="KEGG" id="fal:FRAAL4055"/>
<evidence type="ECO:0000313" key="2">
    <source>
        <dbReference type="EMBL" id="CAJ62697.1"/>
    </source>
</evidence>
<dbReference type="Proteomes" id="UP000000657">
    <property type="component" value="Chromosome"/>
</dbReference>
<dbReference type="AlphaFoldDB" id="Q0RIH2"/>
<reference evidence="2 3" key="1">
    <citation type="journal article" date="2007" name="Genome Res.">
        <title>Genome characteristics of facultatively symbiotic Frankia sp. strains reflect host range and host plant biogeography.</title>
        <authorList>
            <person name="Normand P."/>
            <person name="Lapierre P."/>
            <person name="Tisa L.S."/>
            <person name="Gogarten J.P."/>
            <person name="Alloisio N."/>
            <person name="Bagnarol E."/>
            <person name="Bassi C.A."/>
            <person name="Berry A.M."/>
            <person name="Bickhart D.M."/>
            <person name="Choisne N."/>
            <person name="Couloux A."/>
            <person name="Cournoyer B."/>
            <person name="Cruveiller S."/>
            <person name="Daubin V."/>
            <person name="Demange N."/>
            <person name="Francino M.P."/>
            <person name="Goltsman E."/>
            <person name="Huang Y."/>
            <person name="Kopp O.R."/>
            <person name="Labarre L."/>
            <person name="Lapidus A."/>
            <person name="Lavire C."/>
            <person name="Marechal J."/>
            <person name="Martinez M."/>
            <person name="Mastronunzio J.E."/>
            <person name="Mullin B.C."/>
            <person name="Niemann J."/>
            <person name="Pujic P."/>
            <person name="Rawnsley T."/>
            <person name="Rouy Z."/>
            <person name="Schenowitz C."/>
            <person name="Sellstedt A."/>
            <person name="Tavares F."/>
            <person name="Tomkins J.P."/>
            <person name="Vallenet D."/>
            <person name="Valverde C."/>
            <person name="Wall L.G."/>
            <person name="Wang Y."/>
            <person name="Medigue C."/>
            <person name="Benson D.R."/>
        </authorList>
    </citation>
    <scope>NUCLEOTIDE SEQUENCE [LARGE SCALE GENOMIC DNA]</scope>
    <source>
        <strain evidence="3">DSM 45986 / CECT 9034 / ACN14a</strain>
    </source>
</reference>
<dbReference type="EMBL" id="CT573213">
    <property type="protein sequence ID" value="CAJ62697.1"/>
    <property type="molecule type" value="Genomic_DNA"/>
</dbReference>
<proteinExistence type="predicted"/>
<sequence>MTFNHHTPTPAGQPAEETSATLGLAATVAPGAPRLSGGPDFRHLRDMVGQGVDSDGEWTWRDAVDRAGLPEFDPEFEPKYDREYAGSAAARTGEQR</sequence>
<evidence type="ECO:0000313" key="3">
    <source>
        <dbReference type="Proteomes" id="UP000000657"/>
    </source>
</evidence>
<gene>
    <name evidence="2" type="ordered locus">FRAAL4055</name>
</gene>
<name>Q0RIH2_FRAAA</name>